<gene>
    <name evidence="1" type="ORF">AB4Y32_10180</name>
</gene>
<organism evidence="1 2">
    <name type="scientific">Paraburkholderia phymatum</name>
    <dbReference type="NCBI Taxonomy" id="148447"/>
    <lineage>
        <taxon>Bacteria</taxon>
        <taxon>Pseudomonadati</taxon>
        <taxon>Pseudomonadota</taxon>
        <taxon>Betaproteobacteria</taxon>
        <taxon>Burkholderiales</taxon>
        <taxon>Burkholderiaceae</taxon>
        <taxon>Paraburkholderia</taxon>
    </lineage>
</organism>
<accession>A0ACC6TXL3</accession>
<protein>
    <submittedName>
        <fullName evidence="1">Uncharacterized protein</fullName>
    </submittedName>
</protein>
<comment type="caution">
    <text evidence="1">The sequence shown here is derived from an EMBL/GenBank/DDBJ whole genome shotgun (WGS) entry which is preliminary data.</text>
</comment>
<evidence type="ECO:0000313" key="2">
    <source>
        <dbReference type="Proteomes" id="UP001558850"/>
    </source>
</evidence>
<proteinExistence type="predicted"/>
<name>A0ACC6TXL3_9BURK</name>
<reference evidence="1" key="1">
    <citation type="submission" date="2024-07" db="EMBL/GenBank/DDBJ databases">
        <title>A survey of Mimosa microsymbionts across Brazilian biomes reveals a high diversity of Paraburkholderia nodulating endemic species, but also that Cupriavidus is common as a symbiont of widespread species.</title>
        <authorList>
            <person name="Rouws L."/>
            <person name="Barauna A."/>
            <person name="Beukes C."/>
            <person name="Rouws J.R.C."/>
            <person name="De Faria S.M."/>
            <person name="Gross E."/>
            <person name="Bueno Dos Reis Junior F."/>
            <person name="Simon M.F."/>
            <person name="Maluk M."/>
            <person name="Odee D.W."/>
            <person name="Kenicer G."/>
            <person name="Young J.P.W."/>
            <person name="Reis V.M."/>
            <person name="Zilli J."/>
            <person name="James E.K."/>
        </authorList>
    </citation>
    <scope>NUCLEOTIDE SEQUENCE</scope>
    <source>
        <strain evidence="1">EG181B</strain>
    </source>
</reference>
<dbReference type="EMBL" id="JBFRCH010000004">
    <property type="protein sequence ID" value="MEX3932161.1"/>
    <property type="molecule type" value="Genomic_DNA"/>
</dbReference>
<sequence length="76" mass="8551">MCTSYEANPNDAWDVFAIAGLWRQWKEGEGSLSIAFTMMTVNSDEHLLMKRFHKLGDEKALGCHHSADRARGLVVV</sequence>
<evidence type="ECO:0000313" key="1">
    <source>
        <dbReference type="EMBL" id="MEX3932161.1"/>
    </source>
</evidence>
<keyword evidence="2" id="KW-1185">Reference proteome</keyword>
<dbReference type="Proteomes" id="UP001558850">
    <property type="component" value="Unassembled WGS sequence"/>
</dbReference>